<evidence type="ECO:0000256" key="3">
    <source>
        <dbReference type="ARBA" id="ARBA00022777"/>
    </source>
</evidence>
<feature type="domain" description="Protein kinase" evidence="5">
    <location>
        <begin position="159"/>
        <end position="344"/>
    </location>
</feature>
<evidence type="ECO:0000256" key="2">
    <source>
        <dbReference type="ARBA" id="ARBA00022741"/>
    </source>
</evidence>
<comment type="caution">
    <text evidence="6">The sequence shown here is derived from an EMBL/GenBank/DDBJ whole genome shotgun (WGS) entry which is preliminary data.</text>
</comment>
<dbReference type="GO" id="GO:0004674">
    <property type="term" value="F:protein serine/threonine kinase activity"/>
    <property type="evidence" value="ECO:0007669"/>
    <property type="project" value="TreeGrafter"/>
</dbReference>
<dbReference type="STRING" id="74557.A0A1V9YTP0"/>
<organism evidence="6 7">
    <name type="scientific">Thraustotheca clavata</name>
    <dbReference type="NCBI Taxonomy" id="74557"/>
    <lineage>
        <taxon>Eukaryota</taxon>
        <taxon>Sar</taxon>
        <taxon>Stramenopiles</taxon>
        <taxon>Oomycota</taxon>
        <taxon>Saprolegniomycetes</taxon>
        <taxon>Saprolegniales</taxon>
        <taxon>Achlyaceae</taxon>
        <taxon>Thraustotheca</taxon>
    </lineage>
</organism>
<reference evidence="6 7" key="1">
    <citation type="journal article" date="2014" name="Genome Biol. Evol.">
        <title>The secreted proteins of Achlya hypogyna and Thraustotheca clavata identify the ancestral oomycete secretome and reveal gene acquisitions by horizontal gene transfer.</title>
        <authorList>
            <person name="Misner I."/>
            <person name="Blouin N."/>
            <person name="Leonard G."/>
            <person name="Richards T.A."/>
            <person name="Lane C.E."/>
        </authorList>
    </citation>
    <scope>NUCLEOTIDE SEQUENCE [LARGE SCALE GENOMIC DNA]</scope>
    <source>
        <strain evidence="6 7">ATCC 34112</strain>
    </source>
</reference>
<dbReference type="AlphaFoldDB" id="A0A1V9YTP0"/>
<dbReference type="PROSITE" id="PS50011">
    <property type="entry name" value="PROTEIN_KINASE_DOM"/>
    <property type="match status" value="2"/>
</dbReference>
<dbReference type="GO" id="GO:0005524">
    <property type="term" value="F:ATP binding"/>
    <property type="evidence" value="ECO:0007669"/>
    <property type="project" value="UniProtKB-KW"/>
</dbReference>
<dbReference type="InterPro" id="IPR000719">
    <property type="entry name" value="Prot_kinase_dom"/>
</dbReference>
<dbReference type="OrthoDB" id="4062651at2759"/>
<name>A0A1V9YTP0_9STRA</name>
<evidence type="ECO:0000256" key="1">
    <source>
        <dbReference type="ARBA" id="ARBA00022679"/>
    </source>
</evidence>
<dbReference type="Pfam" id="PF07714">
    <property type="entry name" value="PK_Tyr_Ser-Thr"/>
    <property type="match status" value="2"/>
</dbReference>
<dbReference type="PANTHER" id="PTHR44329:SF288">
    <property type="entry name" value="MITOGEN-ACTIVATED PROTEIN KINASE KINASE KINASE 20"/>
    <property type="match status" value="1"/>
</dbReference>
<evidence type="ECO:0000313" key="6">
    <source>
        <dbReference type="EMBL" id="OQR89125.1"/>
    </source>
</evidence>
<keyword evidence="2" id="KW-0547">Nucleotide-binding</keyword>
<keyword evidence="7" id="KW-1185">Reference proteome</keyword>
<keyword evidence="4" id="KW-0067">ATP-binding</keyword>
<evidence type="ECO:0000259" key="5">
    <source>
        <dbReference type="PROSITE" id="PS50011"/>
    </source>
</evidence>
<evidence type="ECO:0000256" key="4">
    <source>
        <dbReference type="ARBA" id="ARBA00022840"/>
    </source>
</evidence>
<dbReference type="InterPro" id="IPR011009">
    <property type="entry name" value="Kinase-like_dom_sf"/>
</dbReference>
<dbReference type="PANTHER" id="PTHR44329">
    <property type="entry name" value="SERINE/THREONINE-PROTEIN KINASE TNNI3K-RELATED"/>
    <property type="match status" value="1"/>
</dbReference>
<dbReference type="EMBL" id="JNBS01002850">
    <property type="protein sequence ID" value="OQR89125.1"/>
    <property type="molecule type" value="Genomic_DNA"/>
</dbReference>
<dbReference type="SUPFAM" id="SSF56112">
    <property type="entry name" value="Protein kinase-like (PK-like)"/>
    <property type="match status" value="2"/>
</dbReference>
<protein>
    <recommendedName>
        <fullName evidence="5">Protein kinase domain-containing protein</fullName>
    </recommendedName>
</protein>
<dbReference type="Proteomes" id="UP000243217">
    <property type="component" value="Unassembled WGS sequence"/>
</dbReference>
<dbReference type="Gene3D" id="1.10.510.10">
    <property type="entry name" value="Transferase(Phosphotransferase) domain 1"/>
    <property type="match status" value="2"/>
</dbReference>
<dbReference type="InterPro" id="IPR001245">
    <property type="entry name" value="Ser-Thr/Tyr_kinase_cat_dom"/>
</dbReference>
<evidence type="ECO:0000313" key="7">
    <source>
        <dbReference type="Proteomes" id="UP000243217"/>
    </source>
</evidence>
<accession>A0A1V9YTP0</accession>
<keyword evidence="1" id="KW-0808">Transferase</keyword>
<keyword evidence="3" id="KW-0418">Kinase</keyword>
<sequence length="344" mass="39189">MYRLGNEAKLSDFQFSRKFKNQFKSVGNYPAWAPPEQLNALDTCTEKVDVYSYAICMYLIAVRMNSLNVLVMVEVMYPSPRPYERLTVNLLTQIANSNLRPTINNRDEWPPRLLNLVELCWANDPSHRPSFDKIKNILQEIKCSLNSKPRISAQCQHNFLDFNQFGGGCIATGRELYKSSYNNGLVLVKFTLTRLNDSVALAHKIKVLKCLHHPKILGFIGVCTDPDRNVRIVSEYLDGACLYDVLHNPSKNLTWKDNLLQFAIDICEGVLYMHSHTPPILHRAIQSENIWILENCSTAKLTYLNLACLLTDVSISRESAPWIAPEILTANADYSVESKKVLSY</sequence>
<dbReference type="InterPro" id="IPR051681">
    <property type="entry name" value="Ser/Thr_Kinases-Pseudokinases"/>
</dbReference>
<feature type="domain" description="Protein kinase" evidence="5">
    <location>
        <begin position="1"/>
        <end position="160"/>
    </location>
</feature>
<proteinExistence type="predicted"/>
<gene>
    <name evidence="6" type="ORF">THRCLA_09907</name>
</gene>